<dbReference type="PANTHER" id="PTHR47331:SF2">
    <property type="match status" value="1"/>
</dbReference>
<gene>
    <name evidence="2" type="ORF">TBRA_LOCUS15759</name>
</gene>
<reference evidence="2 3" key="1">
    <citation type="submission" date="2020-02" db="EMBL/GenBank/DDBJ databases">
        <authorList>
            <person name="Ferguson B K."/>
        </authorList>
    </citation>
    <scope>NUCLEOTIDE SEQUENCE [LARGE SCALE GENOMIC DNA]</scope>
</reference>
<evidence type="ECO:0000259" key="1">
    <source>
        <dbReference type="Pfam" id="PF17921"/>
    </source>
</evidence>
<dbReference type="InterPro" id="IPR041588">
    <property type="entry name" value="Integrase_H2C2"/>
</dbReference>
<dbReference type="Pfam" id="PF17921">
    <property type="entry name" value="Integrase_H2C2"/>
    <property type="match status" value="1"/>
</dbReference>
<accession>A0A6H5J9C1</accession>
<evidence type="ECO:0000313" key="3">
    <source>
        <dbReference type="Proteomes" id="UP000479190"/>
    </source>
</evidence>
<proteinExistence type="predicted"/>
<keyword evidence="3" id="KW-1185">Reference proteome</keyword>
<evidence type="ECO:0000313" key="2">
    <source>
        <dbReference type="EMBL" id="CAB0044171.1"/>
    </source>
</evidence>
<name>A0A6H5J9C1_9HYME</name>
<protein>
    <recommendedName>
        <fullName evidence="1">Integrase zinc-binding domain-containing protein</fullName>
    </recommendedName>
</protein>
<dbReference type="PANTHER" id="PTHR47331">
    <property type="entry name" value="PHD-TYPE DOMAIN-CONTAINING PROTEIN"/>
    <property type="match status" value="1"/>
</dbReference>
<dbReference type="AlphaFoldDB" id="A0A6H5J9C1"/>
<dbReference type="EMBL" id="CADCXV010001405">
    <property type="protein sequence ID" value="CAB0044171.1"/>
    <property type="molecule type" value="Genomic_DNA"/>
</dbReference>
<dbReference type="OrthoDB" id="7761283at2759"/>
<dbReference type="Proteomes" id="UP000479190">
    <property type="component" value="Unassembled WGS sequence"/>
</dbReference>
<sequence>MCQRRITRPIVLLEGDRRLTWPHFRFGGMALLGSPTRGPRGRLSSGRRPSSRRVGALRCYVTVVGGWRLSGERKWRTTKRTSGGRLSSCAFVEFRRITSRTTSRLSPLEINYRRRVNSRNFPFIGNGGLLRVGSRLQHAPLPYDDEKFPIILPGRCLIVRRLVELAHEDTLHGGPQLMRAHLGRMFWILHGPRIVHAVYQNCVRCARFRAAALEQLMGPLPAVRVTPGRPFQARIGLCRTTACPVFQGDARPHLPKATSPSSSAWWSERFTWRWSRT</sequence>
<organism evidence="2 3">
    <name type="scientific">Trichogramma brassicae</name>
    <dbReference type="NCBI Taxonomy" id="86971"/>
    <lineage>
        <taxon>Eukaryota</taxon>
        <taxon>Metazoa</taxon>
        <taxon>Ecdysozoa</taxon>
        <taxon>Arthropoda</taxon>
        <taxon>Hexapoda</taxon>
        <taxon>Insecta</taxon>
        <taxon>Pterygota</taxon>
        <taxon>Neoptera</taxon>
        <taxon>Endopterygota</taxon>
        <taxon>Hymenoptera</taxon>
        <taxon>Apocrita</taxon>
        <taxon>Proctotrupomorpha</taxon>
        <taxon>Chalcidoidea</taxon>
        <taxon>Trichogrammatidae</taxon>
        <taxon>Trichogramma</taxon>
    </lineage>
</organism>
<feature type="domain" description="Integrase zinc-binding" evidence="1">
    <location>
        <begin position="159"/>
        <end position="209"/>
    </location>
</feature>